<dbReference type="InterPro" id="IPR010977">
    <property type="entry name" value="Aromatic_deC"/>
</dbReference>
<sequence length="665" mass="75943">QSPISVIVWSINIASVLFSVFMGGQCLLSSNLALGRITTPSTEDESNESSSKKASQNTNTRRSALSKRIKKSRSAKAWLKAKKSMCSSSSSSRMSTKQTVDNWDEAPTVMASRIPLPERRLEECIETPMTEEEFILSMKNVIEFTIDSYRTPDKYPVSTDTRPNEIFNQLPQKAPDHPEKFDLVWKDFHEIIMKGCIQWQHPRFHAYFTCGRSYPDILAETLISAMGTVGFAWSANPAITELDNAMVNWMGRALGIPESFLFQGTDTCQSEGGGWLADTASDAIFCAIMAARHLKVEQEIAKLGLDMDEELLDESNKHASKMHNIRGEIISKLVAYGSYESHSSFEKACKIACVRCRHIEVYEEDDWGMRREEVEEEMEKDVQRGLIPFYLHVALGTTSTASSDHLAELTPLKEKFDVWVHVDAAYAGSAWVEEKHRNNKGIDKVDSINVNLHKFFLTSCSVTLFWTRHQRDYKEFFRINPAYLKNKNGANDLRDWGIQLTRRFKSLKVYMLLRVYGISGMRAYVNRIIGMTEYMESLMVKIPNIRKFGKTNYALFCVQYHEAGMSQEQVNLATCRLYEFINNSHKLVFTHSNVRGHDIIRVAVTLERTTKKDVEESVAIFIELLEEFKQTQAENHILPACDVYEPKRVYRFLSDDSAIDLTELA</sequence>
<evidence type="ECO:0000256" key="4">
    <source>
        <dbReference type="ARBA" id="ARBA00022898"/>
    </source>
</evidence>
<accession>A0AAV5UM02</accession>
<evidence type="ECO:0000256" key="1">
    <source>
        <dbReference type="ARBA" id="ARBA00001933"/>
    </source>
</evidence>
<dbReference type="GO" id="GO:0005737">
    <property type="term" value="C:cytoplasm"/>
    <property type="evidence" value="ECO:0007669"/>
    <property type="project" value="TreeGrafter"/>
</dbReference>
<keyword evidence="5" id="KW-0456">Lyase</keyword>
<dbReference type="PRINTS" id="PR00800">
    <property type="entry name" value="YHDCRBOXLASE"/>
</dbReference>
<dbReference type="Proteomes" id="UP001432027">
    <property type="component" value="Unassembled WGS sequence"/>
</dbReference>
<evidence type="ECO:0000256" key="5">
    <source>
        <dbReference type="ARBA" id="ARBA00023239"/>
    </source>
</evidence>
<keyword evidence="4 6" id="KW-0663">Pyridoxal phosphate</keyword>
<dbReference type="GO" id="GO:0016831">
    <property type="term" value="F:carboxy-lyase activity"/>
    <property type="evidence" value="ECO:0007669"/>
    <property type="project" value="UniProtKB-KW"/>
</dbReference>
<feature type="transmembrane region" description="Helical" evidence="8">
    <location>
        <begin position="6"/>
        <end position="28"/>
    </location>
</feature>
<dbReference type="InterPro" id="IPR015424">
    <property type="entry name" value="PyrdxlP-dep_Trfase"/>
</dbReference>
<feature type="region of interest" description="Disordered" evidence="7">
    <location>
        <begin position="39"/>
        <end position="75"/>
    </location>
</feature>
<evidence type="ECO:0000313" key="9">
    <source>
        <dbReference type="EMBL" id="GMT07332.1"/>
    </source>
</evidence>
<dbReference type="Gene3D" id="1.20.1340.10">
    <property type="entry name" value="dopa decarboxylase, N-terminal domain"/>
    <property type="match status" value="1"/>
</dbReference>
<dbReference type="PANTHER" id="PTHR11999:SF70">
    <property type="entry name" value="MIP05841P"/>
    <property type="match status" value="1"/>
</dbReference>
<keyword evidence="8" id="KW-0472">Membrane</keyword>
<comment type="similarity">
    <text evidence="2">Belongs to the group II decarboxylase family.</text>
</comment>
<proteinExistence type="inferred from homology"/>
<reference evidence="9" key="1">
    <citation type="submission" date="2023-10" db="EMBL/GenBank/DDBJ databases">
        <title>Genome assembly of Pristionchus species.</title>
        <authorList>
            <person name="Yoshida K."/>
            <person name="Sommer R.J."/>
        </authorList>
    </citation>
    <scope>NUCLEOTIDE SEQUENCE</scope>
    <source>
        <strain evidence="9">RS0144</strain>
    </source>
</reference>
<dbReference type="InterPro" id="IPR015421">
    <property type="entry name" value="PyrdxlP-dep_Trfase_major"/>
</dbReference>
<feature type="compositionally biased region" description="Polar residues" evidence="7">
    <location>
        <begin position="48"/>
        <end position="60"/>
    </location>
</feature>
<keyword evidence="3" id="KW-0210">Decarboxylase</keyword>
<dbReference type="SUPFAM" id="SSF53383">
    <property type="entry name" value="PLP-dependent transferases"/>
    <property type="match status" value="1"/>
</dbReference>
<keyword evidence="10" id="KW-1185">Reference proteome</keyword>
<dbReference type="GO" id="GO:0006520">
    <property type="term" value="P:amino acid metabolic process"/>
    <property type="evidence" value="ECO:0007669"/>
    <property type="project" value="InterPro"/>
</dbReference>
<feature type="compositionally biased region" description="Basic residues" evidence="7">
    <location>
        <begin position="64"/>
        <end position="75"/>
    </location>
</feature>
<dbReference type="Pfam" id="PF00282">
    <property type="entry name" value="Pyridoxal_deC"/>
    <property type="match status" value="1"/>
</dbReference>
<evidence type="ECO:0000313" key="10">
    <source>
        <dbReference type="Proteomes" id="UP001432027"/>
    </source>
</evidence>
<dbReference type="PANTHER" id="PTHR11999">
    <property type="entry name" value="GROUP II PYRIDOXAL-5-PHOSPHATE DECARBOXYLASE"/>
    <property type="match status" value="1"/>
</dbReference>
<evidence type="ECO:0008006" key="11">
    <source>
        <dbReference type="Google" id="ProtNLM"/>
    </source>
</evidence>
<feature type="non-terminal residue" evidence="9">
    <location>
        <position position="1"/>
    </location>
</feature>
<protein>
    <recommendedName>
        <fullName evidence="11">Tyrosine decarboxylase</fullName>
    </recommendedName>
</protein>
<dbReference type="GO" id="GO:0019752">
    <property type="term" value="P:carboxylic acid metabolic process"/>
    <property type="evidence" value="ECO:0007669"/>
    <property type="project" value="InterPro"/>
</dbReference>
<evidence type="ECO:0000256" key="2">
    <source>
        <dbReference type="ARBA" id="ARBA00009533"/>
    </source>
</evidence>
<dbReference type="Gene3D" id="3.40.640.10">
    <property type="entry name" value="Type I PLP-dependent aspartate aminotransferase-like (Major domain)"/>
    <property type="match status" value="1"/>
</dbReference>
<comment type="cofactor">
    <cofactor evidence="1 6">
        <name>pyridoxal 5'-phosphate</name>
        <dbReference type="ChEBI" id="CHEBI:597326"/>
    </cofactor>
</comment>
<dbReference type="InterPro" id="IPR002129">
    <property type="entry name" value="PyrdxlP-dep_de-COase"/>
</dbReference>
<dbReference type="GO" id="GO:0030170">
    <property type="term" value="F:pyridoxal phosphate binding"/>
    <property type="evidence" value="ECO:0007669"/>
    <property type="project" value="InterPro"/>
</dbReference>
<comment type="caution">
    <text evidence="9">The sequence shown here is derived from an EMBL/GenBank/DDBJ whole genome shotgun (WGS) entry which is preliminary data.</text>
</comment>
<gene>
    <name evidence="9" type="ORF">PENTCL1PPCAC_29506</name>
</gene>
<dbReference type="EMBL" id="BTSX01000006">
    <property type="protein sequence ID" value="GMT07332.1"/>
    <property type="molecule type" value="Genomic_DNA"/>
</dbReference>
<evidence type="ECO:0000256" key="6">
    <source>
        <dbReference type="PIRSR" id="PIRSR602129-50"/>
    </source>
</evidence>
<evidence type="ECO:0000256" key="3">
    <source>
        <dbReference type="ARBA" id="ARBA00022793"/>
    </source>
</evidence>
<evidence type="ECO:0000256" key="7">
    <source>
        <dbReference type="SAM" id="MobiDB-lite"/>
    </source>
</evidence>
<keyword evidence="8" id="KW-1133">Transmembrane helix</keyword>
<dbReference type="InterPro" id="IPR015422">
    <property type="entry name" value="PyrdxlP-dep_Trfase_small"/>
</dbReference>
<dbReference type="Gene3D" id="3.90.1150.10">
    <property type="entry name" value="Aspartate Aminotransferase, domain 1"/>
    <property type="match status" value="1"/>
</dbReference>
<keyword evidence="8" id="KW-0812">Transmembrane</keyword>
<organism evidence="9 10">
    <name type="scientific">Pristionchus entomophagus</name>
    <dbReference type="NCBI Taxonomy" id="358040"/>
    <lineage>
        <taxon>Eukaryota</taxon>
        <taxon>Metazoa</taxon>
        <taxon>Ecdysozoa</taxon>
        <taxon>Nematoda</taxon>
        <taxon>Chromadorea</taxon>
        <taxon>Rhabditida</taxon>
        <taxon>Rhabditina</taxon>
        <taxon>Diplogasteromorpha</taxon>
        <taxon>Diplogasteroidea</taxon>
        <taxon>Neodiplogasteridae</taxon>
        <taxon>Pristionchus</taxon>
    </lineage>
</organism>
<name>A0AAV5UM02_9BILA</name>
<dbReference type="AlphaFoldDB" id="A0AAV5UM02"/>
<evidence type="ECO:0000256" key="8">
    <source>
        <dbReference type="SAM" id="Phobius"/>
    </source>
</evidence>
<feature type="modified residue" description="N6-(pyridoxal phosphate)lysine" evidence="6">
    <location>
        <position position="454"/>
    </location>
</feature>